<name>A0A644VFS9_9ZZZZ</name>
<dbReference type="EMBL" id="VSSQ01000282">
    <property type="protein sequence ID" value="MPL89532.1"/>
    <property type="molecule type" value="Genomic_DNA"/>
</dbReference>
<proteinExistence type="predicted"/>
<protein>
    <submittedName>
        <fullName evidence="1">Uncharacterized protein</fullName>
    </submittedName>
</protein>
<evidence type="ECO:0000313" key="1">
    <source>
        <dbReference type="EMBL" id="MPL89532.1"/>
    </source>
</evidence>
<reference evidence="1" key="1">
    <citation type="submission" date="2019-08" db="EMBL/GenBank/DDBJ databases">
        <authorList>
            <person name="Kucharzyk K."/>
            <person name="Murdoch R.W."/>
            <person name="Higgins S."/>
            <person name="Loffler F."/>
        </authorList>
    </citation>
    <scope>NUCLEOTIDE SEQUENCE</scope>
</reference>
<gene>
    <name evidence="1" type="ORF">SDC9_35568</name>
</gene>
<comment type="caution">
    <text evidence="1">The sequence shown here is derived from an EMBL/GenBank/DDBJ whole genome shotgun (WGS) entry which is preliminary data.</text>
</comment>
<accession>A0A644VFS9</accession>
<dbReference type="AlphaFoldDB" id="A0A644VFS9"/>
<sequence length="204" mass="23749">MDYKNLSKFEKLAEFQTANFWRGERHFAAVYLKAVWLNDKAVMDEYERFGDRPYQFITNKRAYDRGLLFGFDGKQLDEHGWLQRPEFLEQEEIPFTVKDKPYSSNYLQIGRGKNGKWTYSVSCSTGNASSSSGLSIWGKVMDSRKDCLKEGLKEMLLHHQLAAERLKDDTCGNFNAKFSCEIVRQVKDMFDELTGRKAVQLSFF</sequence>
<organism evidence="1">
    <name type="scientific">bioreactor metagenome</name>
    <dbReference type="NCBI Taxonomy" id="1076179"/>
    <lineage>
        <taxon>unclassified sequences</taxon>
        <taxon>metagenomes</taxon>
        <taxon>ecological metagenomes</taxon>
    </lineage>
</organism>